<keyword evidence="2" id="KW-0812">Transmembrane</keyword>
<dbReference type="PROSITE" id="PS51178">
    <property type="entry name" value="PASTA"/>
    <property type="match status" value="1"/>
</dbReference>
<protein>
    <submittedName>
        <fullName evidence="4">PASTA domain-containing protein</fullName>
    </submittedName>
</protein>
<feature type="compositionally biased region" description="Gly residues" evidence="1">
    <location>
        <begin position="286"/>
        <end position="307"/>
    </location>
</feature>
<proteinExistence type="predicted"/>
<keyword evidence="2" id="KW-1133">Transmembrane helix</keyword>
<feature type="compositionally biased region" description="Basic and acidic residues" evidence="1">
    <location>
        <begin position="245"/>
        <end position="257"/>
    </location>
</feature>
<dbReference type="Gene3D" id="3.30.10.20">
    <property type="match status" value="2"/>
</dbReference>
<dbReference type="EMBL" id="JBEZUR010000006">
    <property type="protein sequence ID" value="MEU3553807.1"/>
    <property type="molecule type" value="Genomic_DNA"/>
</dbReference>
<evidence type="ECO:0000256" key="2">
    <source>
        <dbReference type="SAM" id="Phobius"/>
    </source>
</evidence>
<dbReference type="RefSeq" id="WP_108955180.1">
    <property type="nucleotide sequence ID" value="NZ_JBEZUR010000006.1"/>
</dbReference>
<dbReference type="Pfam" id="PF03793">
    <property type="entry name" value="PASTA"/>
    <property type="match status" value="1"/>
</dbReference>
<evidence type="ECO:0000313" key="5">
    <source>
        <dbReference type="Proteomes" id="UP001550850"/>
    </source>
</evidence>
<organism evidence="4 5">
    <name type="scientific">Streptomyces fragilis</name>
    <dbReference type="NCBI Taxonomy" id="67301"/>
    <lineage>
        <taxon>Bacteria</taxon>
        <taxon>Bacillati</taxon>
        <taxon>Actinomycetota</taxon>
        <taxon>Actinomycetes</taxon>
        <taxon>Kitasatosporales</taxon>
        <taxon>Streptomycetaceae</taxon>
        <taxon>Streptomyces</taxon>
    </lineage>
</organism>
<keyword evidence="2" id="KW-0472">Membrane</keyword>
<feature type="transmembrane region" description="Helical" evidence="2">
    <location>
        <begin position="7"/>
        <end position="27"/>
    </location>
</feature>
<gene>
    <name evidence="4" type="ORF">AB0E65_06210</name>
</gene>
<dbReference type="CDD" id="cd06577">
    <property type="entry name" value="PASTA_pknB"/>
    <property type="match status" value="1"/>
</dbReference>
<evidence type="ECO:0000313" key="4">
    <source>
        <dbReference type="EMBL" id="MEU3553807.1"/>
    </source>
</evidence>
<evidence type="ECO:0000256" key="1">
    <source>
        <dbReference type="SAM" id="MobiDB-lite"/>
    </source>
</evidence>
<feature type="region of interest" description="Disordered" evidence="1">
    <location>
        <begin position="234"/>
        <end position="343"/>
    </location>
</feature>
<keyword evidence="5" id="KW-1185">Reference proteome</keyword>
<comment type="caution">
    <text evidence="4">The sequence shown here is derived from an EMBL/GenBank/DDBJ whole genome shotgun (WGS) entry which is preliminary data.</text>
</comment>
<evidence type="ECO:0000259" key="3">
    <source>
        <dbReference type="PROSITE" id="PS51178"/>
    </source>
</evidence>
<accession>A0ABV2YDL3</accession>
<sequence>MPTVFKAIGVILLLPFVLAFLLVRAAWRKDAKLGIVTLVLVVGVFGAAAANSDDGDRQATAAVGEAASPQPDPYALVTVPDFHGNGLAEATAAAEELGWKSVAVEDATLDHRSVSPDATGWRVCFQQPSADRRVLPKYQEVTLYAVPEAEECPKYRGGFRRVTMPDLIGEQLDDATRQLSALGLDRVRHFHAHTGKELPDAEQEQADWRICRQEPTPSVTVETFNQVELWLISDGKPCTAPSPEPKPKPKPKPEPKPDYGSTSGGASGGSSTSGGSSGGSSSTSGGSTGGGSTSGGGTSGGRTGVGFGQFCSPVGATATTADGRPAKCFMGRDGQARWGYNSG</sequence>
<feature type="transmembrane region" description="Helical" evidence="2">
    <location>
        <begin position="33"/>
        <end position="50"/>
    </location>
</feature>
<feature type="compositionally biased region" description="Gly residues" evidence="1">
    <location>
        <begin position="262"/>
        <end position="278"/>
    </location>
</feature>
<dbReference type="InterPro" id="IPR005543">
    <property type="entry name" value="PASTA_dom"/>
</dbReference>
<dbReference type="Proteomes" id="UP001550850">
    <property type="component" value="Unassembled WGS sequence"/>
</dbReference>
<feature type="domain" description="PASTA" evidence="3">
    <location>
        <begin position="158"/>
        <end position="233"/>
    </location>
</feature>
<reference evidence="4 5" key="1">
    <citation type="submission" date="2024-06" db="EMBL/GenBank/DDBJ databases">
        <title>The Natural Products Discovery Center: Release of the First 8490 Sequenced Strains for Exploring Actinobacteria Biosynthetic Diversity.</title>
        <authorList>
            <person name="Kalkreuter E."/>
            <person name="Kautsar S.A."/>
            <person name="Yang D."/>
            <person name="Bader C.D."/>
            <person name="Teijaro C.N."/>
            <person name="Fluegel L."/>
            <person name="Davis C.M."/>
            <person name="Simpson J.R."/>
            <person name="Lauterbach L."/>
            <person name="Steele A.D."/>
            <person name="Gui C."/>
            <person name="Meng S."/>
            <person name="Li G."/>
            <person name="Viehrig K."/>
            <person name="Ye F."/>
            <person name="Su P."/>
            <person name="Kiefer A.F."/>
            <person name="Nichols A."/>
            <person name="Cepeda A.J."/>
            <person name="Yan W."/>
            <person name="Fan B."/>
            <person name="Jiang Y."/>
            <person name="Adhikari A."/>
            <person name="Zheng C.-J."/>
            <person name="Schuster L."/>
            <person name="Cowan T.M."/>
            <person name="Smanski M.J."/>
            <person name="Chevrette M.G."/>
            <person name="De Carvalho L.P.S."/>
            <person name="Shen B."/>
        </authorList>
    </citation>
    <scope>NUCLEOTIDE SEQUENCE [LARGE SCALE GENOMIC DNA]</scope>
    <source>
        <strain evidence="4 5">NPDC038104</strain>
    </source>
</reference>
<name>A0ABV2YDL3_9ACTN</name>